<name>A0A132B2V6_MOLSC</name>
<dbReference type="KEGG" id="psco:LY89DRAFT_743642"/>
<gene>
    <name evidence="1" type="ORF">LY89DRAFT_743642</name>
</gene>
<dbReference type="EMBL" id="KQ947444">
    <property type="protein sequence ID" value="KUJ06730.1"/>
    <property type="molecule type" value="Genomic_DNA"/>
</dbReference>
<dbReference type="Pfam" id="PF00106">
    <property type="entry name" value="adh_short"/>
    <property type="match status" value="1"/>
</dbReference>
<dbReference type="PRINTS" id="PR00081">
    <property type="entry name" value="GDHRDH"/>
</dbReference>
<reference evidence="1 2" key="1">
    <citation type="submission" date="2015-10" db="EMBL/GenBank/DDBJ databases">
        <title>Full genome of DAOMC 229536 Phialocephala scopiformis, a fungal endophyte of spruce producing the potent anti-insectan compound rugulosin.</title>
        <authorList>
            <consortium name="DOE Joint Genome Institute"/>
            <person name="Walker A.K."/>
            <person name="Frasz S.L."/>
            <person name="Seifert K.A."/>
            <person name="Miller J.D."/>
            <person name="Mondo S.J."/>
            <person name="Labutti K."/>
            <person name="Lipzen A."/>
            <person name="Dockter R."/>
            <person name="Kennedy M."/>
            <person name="Grigoriev I.V."/>
            <person name="Spatafora J.W."/>
        </authorList>
    </citation>
    <scope>NUCLEOTIDE SEQUENCE [LARGE SCALE GENOMIC DNA]</scope>
    <source>
        <strain evidence="1 2">CBS 120377</strain>
    </source>
</reference>
<sequence>MKTVLVVGKSSPVAFFVQGSELISNVPGANRGIGLQLIRTFKARGWHTIGSVRPETLNASDPSISDLKETNSDIIQIDYKDEDTVKSAAADLTTKKLSLDVLVNCGGNSHLSSLPKRSISESNSGINVRPLEWHIHGQDDLMERFQVMVVGPFLVAKHFLPLITKDGTGKLIYITSKSGSIGAPDHDGEVIGYRMAKAAANQQVKTLALDFQRDNIPVTTLAFEPGFIKTRLTGWRGRVDIEESCTGMVNIIEKLVPEMSGSFLDWKGETIL</sequence>
<dbReference type="AlphaFoldDB" id="A0A132B2V6"/>
<keyword evidence="2" id="KW-1185">Reference proteome</keyword>
<dbReference type="InterPro" id="IPR036291">
    <property type="entry name" value="NAD(P)-bd_dom_sf"/>
</dbReference>
<dbReference type="InParanoid" id="A0A132B2V6"/>
<dbReference type="GeneID" id="28830691"/>
<dbReference type="RefSeq" id="XP_018061085.1">
    <property type="nucleotide sequence ID" value="XM_018220965.1"/>
</dbReference>
<protein>
    <submittedName>
        <fullName evidence="1">NAD(P)-binding protein</fullName>
    </submittedName>
</protein>
<dbReference type="InterPro" id="IPR002347">
    <property type="entry name" value="SDR_fam"/>
</dbReference>
<accession>A0A132B2V6</accession>
<dbReference type="Gene3D" id="3.40.50.720">
    <property type="entry name" value="NAD(P)-binding Rossmann-like Domain"/>
    <property type="match status" value="1"/>
</dbReference>
<dbReference type="Proteomes" id="UP000070700">
    <property type="component" value="Unassembled WGS sequence"/>
</dbReference>
<dbReference type="PANTHER" id="PTHR45458">
    <property type="entry name" value="SHORT-CHAIN DEHYDROGENASE/REDUCTASE SDR"/>
    <property type="match status" value="1"/>
</dbReference>
<dbReference type="PANTHER" id="PTHR45458:SF1">
    <property type="entry name" value="SHORT CHAIN DEHYDROGENASE"/>
    <property type="match status" value="1"/>
</dbReference>
<dbReference type="SUPFAM" id="SSF51735">
    <property type="entry name" value="NAD(P)-binding Rossmann-fold domains"/>
    <property type="match status" value="1"/>
</dbReference>
<dbReference type="GO" id="GO:0016616">
    <property type="term" value="F:oxidoreductase activity, acting on the CH-OH group of donors, NAD or NADP as acceptor"/>
    <property type="evidence" value="ECO:0007669"/>
    <property type="project" value="TreeGrafter"/>
</dbReference>
<organism evidence="1 2">
    <name type="scientific">Mollisia scopiformis</name>
    <name type="common">Conifer needle endophyte fungus</name>
    <name type="synonym">Phialocephala scopiformis</name>
    <dbReference type="NCBI Taxonomy" id="149040"/>
    <lineage>
        <taxon>Eukaryota</taxon>
        <taxon>Fungi</taxon>
        <taxon>Dikarya</taxon>
        <taxon>Ascomycota</taxon>
        <taxon>Pezizomycotina</taxon>
        <taxon>Leotiomycetes</taxon>
        <taxon>Helotiales</taxon>
        <taxon>Mollisiaceae</taxon>
        <taxon>Mollisia</taxon>
    </lineage>
</organism>
<proteinExistence type="predicted"/>
<evidence type="ECO:0000313" key="2">
    <source>
        <dbReference type="Proteomes" id="UP000070700"/>
    </source>
</evidence>
<evidence type="ECO:0000313" key="1">
    <source>
        <dbReference type="EMBL" id="KUJ06730.1"/>
    </source>
</evidence>
<dbReference type="InterPro" id="IPR052184">
    <property type="entry name" value="SDR_enzymes"/>
</dbReference>
<dbReference type="OrthoDB" id="5296at2759"/>